<organism evidence="2 3">
    <name type="scientific">Alteromonas confluentis</name>
    <dbReference type="NCBI Taxonomy" id="1656094"/>
    <lineage>
        <taxon>Bacteria</taxon>
        <taxon>Pseudomonadati</taxon>
        <taxon>Pseudomonadota</taxon>
        <taxon>Gammaproteobacteria</taxon>
        <taxon>Alteromonadales</taxon>
        <taxon>Alteromonadaceae</taxon>
        <taxon>Alteromonas/Salinimonas group</taxon>
        <taxon>Alteromonas</taxon>
    </lineage>
</organism>
<evidence type="ECO:0000313" key="2">
    <source>
        <dbReference type="EMBL" id="OFC72572.1"/>
    </source>
</evidence>
<name>A0A1E7ZGK5_9ALTE</name>
<proteinExistence type="predicted"/>
<feature type="transmembrane region" description="Helical" evidence="1">
    <location>
        <begin position="53"/>
        <end position="76"/>
    </location>
</feature>
<accession>A0A1E7ZGK5</accession>
<keyword evidence="1" id="KW-0812">Transmembrane</keyword>
<keyword evidence="3" id="KW-1185">Reference proteome</keyword>
<dbReference type="Pfam" id="PF14373">
    <property type="entry name" value="Imm_superinfect"/>
    <property type="match status" value="1"/>
</dbReference>
<dbReference type="Proteomes" id="UP000175691">
    <property type="component" value="Unassembled WGS sequence"/>
</dbReference>
<sequence>MNKLIRRVTVNEFFTRLQDVSAVELIVICAAVAVLWFLPAILAMIFNRKQAKLIALACIPAGFSVIAWTAVLVWSVTGKAVEKYLPAKIRKQLA</sequence>
<comment type="caution">
    <text evidence="2">The sequence shown here is derived from an EMBL/GenBank/DDBJ whole genome shotgun (WGS) entry which is preliminary data.</text>
</comment>
<gene>
    <name evidence="2" type="ORF">BFC18_02535</name>
</gene>
<dbReference type="AlphaFoldDB" id="A0A1E7ZGK5"/>
<reference evidence="2 3" key="1">
    <citation type="submission" date="2016-08" db="EMBL/GenBank/DDBJ databases">
        <authorList>
            <person name="Seilhamer J.J."/>
        </authorList>
    </citation>
    <scope>NUCLEOTIDE SEQUENCE [LARGE SCALE GENOMIC DNA]</scope>
    <source>
        <strain evidence="2 3">KCTC 42603</strain>
    </source>
</reference>
<evidence type="ECO:0008006" key="4">
    <source>
        <dbReference type="Google" id="ProtNLM"/>
    </source>
</evidence>
<keyword evidence="1" id="KW-1133">Transmembrane helix</keyword>
<feature type="transmembrane region" description="Helical" evidence="1">
    <location>
        <begin position="20"/>
        <end position="46"/>
    </location>
</feature>
<dbReference type="EMBL" id="MDHN01000004">
    <property type="protein sequence ID" value="OFC72572.1"/>
    <property type="molecule type" value="Genomic_DNA"/>
</dbReference>
<evidence type="ECO:0000256" key="1">
    <source>
        <dbReference type="SAM" id="Phobius"/>
    </source>
</evidence>
<protein>
    <recommendedName>
        <fullName evidence="4">Superinfection immunity protein</fullName>
    </recommendedName>
</protein>
<dbReference type="InterPro" id="IPR016410">
    <property type="entry name" value="Phage_imm"/>
</dbReference>
<keyword evidence="1" id="KW-0472">Membrane</keyword>
<evidence type="ECO:0000313" key="3">
    <source>
        <dbReference type="Proteomes" id="UP000175691"/>
    </source>
</evidence>
<dbReference type="OrthoDB" id="5771061at2"/>